<dbReference type="InterPro" id="IPR001394">
    <property type="entry name" value="Peptidase_C19_UCH"/>
</dbReference>
<dbReference type="STRING" id="13333.W1PN69"/>
<keyword evidence="7" id="KW-0788">Thiol protease</keyword>
<reference evidence="10" key="1">
    <citation type="journal article" date="2013" name="Science">
        <title>The Amborella genome and the evolution of flowering plants.</title>
        <authorList>
            <consortium name="Amborella Genome Project"/>
        </authorList>
    </citation>
    <scope>NUCLEOTIDE SEQUENCE [LARGE SCALE GENOMIC DNA]</scope>
</reference>
<dbReference type="Proteomes" id="UP000017836">
    <property type="component" value="Unassembled WGS sequence"/>
</dbReference>
<evidence type="ECO:0000256" key="5">
    <source>
        <dbReference type="ARBA" id="ARBA00022786"/>
    </source>
</evidence>
<evidence type="ECO:0000259" key="8">
    <source>
        <dbReference type="PROSITE" id="PS50235"/>
    </source>
</evidence>
<proteinExistence type="inferred from homology"/>
<dbReference type="HOGENOM" id="CLU_1035627_0_0_1"/>
<name>W1PN69_AMBTC</name>
<dbReference type="Pfam" id="PF00443">
    <property type="entry name" value="UCH"/>
    <property type="match status" value="1"/>
</dbReference>
<dbReference type="GO" id="GO:0016579">
    <property type="term" value="P:protein deubiquitination"/>
    <property type="evidence" value="ECO:0007669"/>
    <property type="project" value="InterPro"/>
</dbReference>
<comment type="similarity">
    <text evidence="2">Belongs to the peptidase C19 family.</text>
</comment>
<dbReference type="InterPro" id="IPR018200">
    <property type="entry name" value="USP_CS"/>
</dbReference>
<evidence type="ECO:0000313" key="10">
    <source>
        <dbReference type="Proteomes" id="UP000017836"/>
    </source>
</evidence>
<dbReference type="InterPro" id="IPR038765">
    <property type="entry name" value="Papain-like_cys_pep_sf"/>
</dbReference>
<dbReference type="PROSITE" id="PS00972">
    <property type="entry name" value="USP_1"/>
    <property type="match status" value="1"/>
</dbReference>
<keyword evidence="10" id="KW-1185">Reference proteome</keyword>
<dbReference type="EC" id="3.4.19.12" evidence="3"/>
<feature type="domain" description="USP" evidence="8">
    <location>
        <begin position="132"/>
        <end position="269"/>
    </location>
</feature>
<dbReference type="PANTHER" id="PTHR21646:SF24">
    <property type="entry name" value="UBIQUITIN CARBOXYL-TERMINAL HYDROLASE"/>
    <property type="match status" value="1"/>
</dbReference>
<dbReference type="eggNOG" id="KOG1870">
    <property type="taxonomic scope" value="Eukaryota"/>
</dbReference>
<dbReference type="InterPro" id="IPR028889">
    <property type="entry name" value="USP"/>
</dbReference>
<gene>
    <name evidence="9" type="ORF">AMTR_s00014p00257640</name>
</gene>
<dbReference type="AlphaFoldDB" id="W1PN69"/>
<sequence>MGLRKSYRELRFPSGSPESLIGLSMSFKCGLSLLSRALWSCWNLKFPVSCSHVPIANASGVAGLWTARMTSKCEGKKDDLAIQPYKSGFSLTSGMFMGNGSIDSIDTDFSLANPLNLTFSRSSGREGSLGLIGLHNLGNTCFMNSALQCLVHTSKLFDYFLGDYSNEINQHNPLGMDGDLALAFGQLVRKLWAPGRTPVAPQEFQELLAFLLDGLHEDLNRVKSKPYIEAKNADGQPDEEVSDEYWHNHLACNDSIIVDACRVSPVSVI</sequence>
<dbReference type="EMBL" id="KI393051">
    <property type="protein sequence ID" value="ERN09224.1"/>
    <property type="molecule type" value="Genomic_DNA"/>
</dbReference>
<dbReference type="InterPro" id="IPR050185">
    <property type="entry name" value="Ub_carboxyl-term_hydrolase"/>
</dbReference>
<dbReference type="Gramene" id="ERN09224">
    <property type="protein sequence ID" value="ERN09224"/>
    <property type="gene ID" value="AMTR_s00014p00257640"/>
</dbReference>
<evidence type="ECO:0000313" key="9">
    <source>
        <dbReference type="EMBL" id="ERN09224.1"/>
    </source>
</evidence>
<dbReference type="PROSITE" id="PS50235">
    <property type="entry name" value="USP_3"/>
    <property type="match status" value="1"/>
</dbReference>
<evidence type="ECO:0000256" key="4">
    <source>
        <dbReference type="ARBA" id="ARBA00022670"/>
    </source>
</evidence>
<dbReference type="SUPFAM" id="SSF54001">
    <property type="entry name" value="Cysteine proteinases"/>
    <property type="match status" value="1"/>
</dbReference>
<keyword evidence="6" id="KW-0378">Hydrolase</keyword>
<dbReference type="GO" id="GO:0006508">
    <property type="term" value="P:proteolysis"/>
    <property type="evidence" value="ECO:0007669"/>
    <property type="project" value="UniProtKB-KW"/>
</dbReference>
<evidence type="ECO:0000256" key="2">
    <source>
        <dbReference type="ARBA" id="ARBA00009085"/>
    </source>
</evidence>
<evidence type="ECO:0000256" key="7">
    <source>
        <dbReference type="ARBA" id="ARBA00022807"/>
    </source>
</evidence>
<evidence type="ECO:0000256" key="1">
    <source>
        <dbReference type="ARBA" id="ARBA00000707"/>
    </source>
</evidence>
<organism evidence="9 10">
    <name type="scientific">Amborella trichopoda</name>
    <dbReference type="NCBI Taxonomy" id="13333"/>
    <lineage>
        <taxon>Eukaryota</taxon>
        <taxon>Viridiplantae</taxon>
        <taxon>Streptophyta</taxon>
        <taxon>Embryophyta</taxon>
        <taxon>Tracheophyta</taxon>
        <taxon>Spermatophyta</taxon>
        <taxon>Magnoliopsida</taxon>
        <taxon>Amborellales</taxon>
        <taxon>Amborellaceae</taxon>
        <taxon>Amborella</taxon>
    </lineage>
</organism>
<dbReference type="GO" id="GO:0004843">
    <property type="term" value="F:cysteine-type deubiquitinase activity"/>
    <property type="evidence" value="ECO:0007669"/>
    <property type="project" value="UniProtKB-EC"/>
</dbReference>
<keyword evidence="4" id="KW-0645">Protease</keyword>
<dbReference type="PANTHER" id="PTHR21646">
    <property type="entry name" value="UBIQUITIN CARBOXYL-TERMINAL HYDROLASE"/>
    <property type="match status" value="1"/>
</dbReference>
<evidence type="ECO:0000256" key="3">
    <source>
        <dbReference type="ARBA" id="ARBA00012759"/>
    </source>
</evidence>
<dbReference type="Gene3D" id="3.90.70.10">
    <property type="entry name" value="Cysteine proteinases"/>
    <property type="match status" value="1"/>
</dbReference>
<comment type="catalytic activity">
    <reaction evidence="1">
        <text>Thiol-dependent hydrolysis of ester, thioester, amide, peptide and isopeptide bonds formed by the C-terminal Gly of ubiquitin (a 76-residue protein attached to proteins as an intracellular targeting signal).</text>
        <dbReference type="EC" id="3.4.19.12"/>
    </reaction>
</comment>
<keyword evidence="5" id="KW-0833">Ubl conjugation pathway</keyword>
<evidence type="ECO:0000256" key="6">
    <source>
        <dbReference type="ARBA" id="ARBA00022801"/>
    </source>
</evidence>
<protein>
    <recommendedName>
        <fullName evidence="3">ubiquitinyl hydrolase 1</fullName>
        <ecNumber evidence="3">3.4.19.12</ecNumber>
    </recommendedName>
</protein>
<accession>W1PN69</accession>